<dbReference type="AlphaFoldDB" id="A0AAN9KGV2"/>
<organism evidence="1 2">
    <name type="scientific">Canavalia gladiata</name>
    <name type="common">Sword bean</name>
    <name type="synonym">Dolichos gladiatus</name>
    <dbReference type="NCBI Taxonomy" id="3824"/>
    <lineage>
        <taxon>Eukaryota</taxon>
        <taxon>Viridiplantae</taxon>
        <taxon>Streptophyta</taxon>
        <taxon>Embryophyta</taxon>
        <taxon>Tracheophyta</taxon>
        <taxon>Spermatophyta</taxon>
        <taxon>Magnoliopsida</taxon>
        <taxon>eudicotyledons</taxon>
        <taxon>Gunneridae</taxon>
        <taxon>Pentapetalae</taxon>
        <taxon>rosids</taxon>
        <taxon>fabids</taxon>
        <taxon>Fabales</taxon>
        <taxon>Fabaceae</taxon>
        <taxon>Papilionoideae</taxon>
        <taxon>50 kb inversion clade</taxon>
        <taxon>NPAAA clade</taxon>
        <taxon>indigoferoid/millettioid clade</taxon>
        <taxon>Phaseoleae</taxon>
        <taxon>Canavalia</taxon>
    </lineage>
</organism>
<gene>
    <name evidence="1" type="ORF">VNO77_34023</name>
</gene>
<dbReference type="EMBL" id="JAYMYQ010000008">
    <property type="protein sequence ID" value="KAK7315474.1"/>
    <property type="molecule type" value="Genomic_DNA"/>
</dbReference>
<protein>
    <submittedName>
        <fullName evidence="1">Uncharacterized protein</fullName>
    </submittedName>
</protein>
<proteinExistence type="predicted"/>
<keyword evidence="2" id="KW-1185">Reference proteome</keyword>
<dbReference type="Proteomes" id="UP001367508">
    <property type="component" value="Unassembled WGS sequence"/>
</dbReference>
<accession>A0AAN9KGV2</accession>
<reference evidence="1 2" key="1">
    <citation type="submission" date="2024-01" db="EMBL/GenBank/DDBJ databases">
        <title>The genomes of 5 underutilized Papilionoideae crops provide insights into root nodulation and disease resistanc.</title>
        <authorList>
            <person name="Jiang F."/>
        </authorList>
    </citation>
    <scope>NUCLEOTIDE SEQUENCE [LARGE SCALE GENOMIC DNA]</scope>
    <source>
        <strain evidence="1">LVBAO_FW01</strain>
        <tissue evidence="1">Leaves</tissue>
    </source>
</reference>
<evidence type="ECO:0000313" key="2">
    <source>
        <dbReference type="Proteomes" id="UP001367508"/>
    </source>
</evidence>
<name>A0AAN9KGV2_CANGL</name>
<evidence type="ECO:0000313" key="1">
    <source>
        <dbReference type="EMBL" id="KAK7315474.1"/>
    </source>
</evidence>
<comment type="caution">
    <text evidence="1">The sequence shown here is derived from an EMBL/GenBank/DDBJ whole genome shotgun (WGS) entry which is preliminary data.</text>
</comment>
<sequence>MEVTVGYIYGDNEACIPYHTWFQPLLPSLTEPEKDYLEAAIRIMDVLGIFTTTYSITRRVAARPNYSSMHWNIPCSSHENPTSLKACLKIDERD</sequence>